<evidence type="ECO:0000313" key="1">
    <source>
        <dbReference type="EMBL" id="CDX50589.1"/>
    </source>
</evidence>
<evidence type="ECO:0000313" key="2">
    <source>
        <dbReference type="Proteomes" id="UP000046122"/>
    </source>
</evidence>
<organism evidence="1 2">
    <name type="scientific">Mesorhizobium plurifarium</name>
    <dbReference type="NCBI Taxonomy" id="69974"/>
    <lineage>
        <taxon>Bacteria</taxon>
        <taxon>Pseudomonadati</taxon>
        <taxon>Pseudomonadota</taxon>
        <taxon>Alphaproteobacteria</taxon>
        <taxon>Hyphomicrobiales</taxon>
        <taxon>Phyllobacteriaceae</taxon>
        <taxon>Mesorhizobium</taxon>
    </lineage>
</organism>
<protein>
    <submittedName>
        <fullName evidence="1">Uncharacterized protein</fullName>
    </submittedName>
</protein>
<reference evidence="1 2" key="1">
    <citation type="submission" date="2014-08" db="EMBL/GenBank/DDBJ databases">
        <authorList>
            <person name="Moulin Lionel"/>
        </authorList>
    </citation>
    <scope>NUCLEOTIDE SEQUENCE [LARGE SCALE GENOMIC DNA]</scope>
</reference>
<dbReference type="EMBL" id="CCNE01000005">
    <property type="protein sequence ID" value="CDX50589.1"/>
    <property type="molecule type" value="Genomic_DNA"/>
</dbReference>
<dbReference type="AlphaFoldDB" id="A0A090G2C8"/>
<dbReference type="Proteomes" id="UP000046122">
    <property type="component" value="Unassembled WGS sequence"/>
</dbReference>
<proteinExistence type="predicted"/>
<gene>
    <name evidence="1" type="ORF">MPL3365_130041</name>
</gene>
<accession>A0A090G2C8</accession>
<sequence length="62" mass="6543">MVKVPCAGATTLRVASWVGAATTLSVALGRRDDASHRAYIAGDDAARRGRRSFASRPDRSLA</sequence>
<name>A0A090G2C8_MESPL</name>